<evidence type="ECO:0000313" key="2">
    <source>
        <dbReference type="Proteomes" id="UP000634136"/>
    </source>
</evidence>
<comment type="caution">
    <text evidence="1">The sequence shown here is derived from an EMBL/GenBank/DDBJ whole genome shotgun (WGS) entry which is preliminary data.</text>
</comment>
<name>A0A834TYU6_9FABA</name>
<protein>
    <submittedName>
        <fullName evidence="1">Pentatricopeptide repeat-containing protein</fullName>
    </submittedName>
</protein>
<dbReference type="OrthoDB" id="1433165at2759"/>
<dbReference type="Proteomes" id="UP000634136">
    <property type="component" value="Unassembled WGS sequence"/>
</dbReference>
<evidence type="ECO:0000313" key="1">
    <source>
        <dbReference type="EMBL" id="KAF7828761.1"/>
    </source>
</evidence>
<sequence length="42" mass="4685">MVARLTPDQKVACSIHVGFNIPIFGNFYEEDSSANCFVPYGF</sequence>
<organism evidence="1 2">
    <name type="scientific">Senna tora</name>
    <dbReference type="NCBI Taxonomy" id="362788"/>
    <lineage>
        <taxon>Eukaryota</taxon>
        <taxon>Viridiplantae</taxon>
        <taxon>Streptophyta</taxon>
        <taxon>Embryophyta</taxon>
        <taxon>Tracheophyta</taxon>
        <taxon>Spermatophyta</taxon>
        <taxon>Magnoliopsida</taxon>
        <taxon>eudicotyledons</taxon>
        <taxon>Gunneridae</taxon>
        <taxon>Pentapetalae</taxon>
        <taxon>rosids</taxon>
        <taxon>fabids</taxon>
        <taxon>Fabales</taxon>
        <taxon>Fabaceae</taxon>
        <taxon>Caesalpinioideae</taxon>
        <taxon>Cassia clade</taxon>
        <taxon>Senna</taxon>
    </lineage>
</organism>
<proteinExistence type="predicted"/>
<reference evidence="1" key="1">
    <citation type="submission" date="2020-09" db="EMBL/GenBank/DDBJ databases">
        <title>Genome-Enabled Discovery of Anthraquinone Biosynthesis in Senna tora.</title>
        <authorList>
            <person name="Kang S.-H."/>
            <person name="Pandey R.P."/>
            <person name="Lee C.-M."/>
            <person name="Sim J.-S."/>
            <person name="Jeong J.-T."/>
            <person name="Choi B.-S."/>
            <person name="Jung M."/>
            <person name="Ginzburg D."/>
            <person name="Zhao K."/>
            <person name="Won S.Y."/>
            <person name="Oh T.-J."/>
            <person name="Yu Y."/>
            <person name="Kim N.-H."/>
            <person name="Lee O.R."/>
            <person name="Lee T.-H."/>
            <person name="Bashyal P."/>
            <person name="Kim T.-S."/>
            <person name="Lee W.-H."/>
            <person name="Kawkins C."/>
            <person name="Kim C.-K."/>
            <person name="Kim J.S."/>
            <person name="Ahn B.O."/>
            <person name="Rhee S.Y."/>
            <person name="Sohng J.K."/>
        </authorList>
    </citation>
    <scope>NUCLEOTIDE SEQUENCE</scope>
    <source>
        <tissue evidence="1">Leaf</tissue>
    </source>
</reference>
<keyword evidence="2" id="KW-1185">Reference proteome</keyword>
<gene>
    <name evidence="1" type="ORF">G2W53_019925</name>
</gene>
<dbReference type="AlphaFoldDB" id="A0A834TYU6"/>
<accession>A0A834TYU6</accession>
<dbReference type="EMBL" id="JAAIUW010000006">
    <property type="protein sequence ID" value="KAF7828761.1"/>
    <property type="molecule type" value="Genomic_DNA"/>
</dbReference>